<dbReference type="RefSeq" id="XP_014654008.1">
    <property type="nucleotide sequence ID" value="XM_014798522.1"/>
</dbReference>
<dbReference type="Pfam" id="PF25340">
    <property type="entry name" value="BCD_RFX"/>
    <property type="match status" value="1"/>
</dbReference>
<gene>
    <name evidence="4" type="ORF">PAN0_021d6025</name>
</gene>
<proteinExistence type="predicted"/>
<feature type="region of interest" description="Disordered" evidence="2">
    <location>
        <begin position="1760"/>
        <end position="1828"/>
    </location>
</feature>
<feature type="compositionally biased region" description="Low complexity" evidence="2">
    <location>
        <begin position="1720"/>
        <end position="1739"/>
    </location>
</feature>
<feature type="compositionally biased region" description="Polar residues" evidence="2">
    <location>
        <begin position="1705"/>
        <end position="1719"/>
    </location>
</feature>
<evidence type="ECO:0000259" key="3">
    <source>
        <dbReference type="PROSITE" id="PS51526"/>
    </source>
</evidence>
<feature type="compositionally biased region" description="Polar residues" evidence="2">
    <location>
        <begin position="1256"/>
        <end position="1266"/>
    </location>
</feature>
<dbReference type="InterPro" id="IPR036390">
    <property type="entry name" value="WH_DNA-bd_sf"/>
</dbReference>
<evidence type="ECO:0000256" key="1">
    <source>
        <dbReference type="ARBA" id="ARBA00023125"/>
    </source>
</evidence>
<feature type="domain" description="RFX-type winged-helix" evidence="3">
    <location>
        <begin position="1135"/>
        <end position="1221"/>
    </location>
</feature>
<feature type="compositionally biased region" description="Polar residues" evidence="2">
    <location>
        <begin position="1288"/>
        <end position="1297"/>
    </location>
</feature>
<dbReference type="Gene3D" id="1.10.10.10">
    <property type="entry name" value="Winged helix-like DNA-binding domain superfamily/Winged helix DNA-binding domain"/>
    <property type="match status" value="1"/>
</dbReference>
<dbReference type="InterPro" id="IPR003150">
    <property type="entry name" value="DNA-bd_RFX"/>
</dbReference>
<reference evidence="4" key="1">
    <citation type="submission" date="2014-07" db="EMBL/GenBank/DDBJ databases">
        <title>Draft genome sequence of the yeast Pseudozyma antarctica JCM 10317 known as a producer of lipase B which used in a wide range of industrial applications.</title>
        <authorList>
            <person name="Morita T."/>
            <person name="Saika A."/>
            <person name="Koike H."/>
        </authorList>
    </citation>
    <scope>NUCLEOTIDE SEQUENCE</scope>
    <source>
        <strain evidence="4">JCM 10317</strain>
    </source>
</reference>
<dbReference type="GeneID" id="26306864"/>
<keyword evidence="5" id="KW-1185">Reference proteome</keyword>
<organism evidence="4">
    <name type="scientific">Pseudozyma antarctica</name>
    <name type="common">Yeast</name>
    <name type="synonym">Candida antarctica</name>
    <dbReference type="NCBI Taxonomy" id="84753"/>
    <lineage>
        <taxon>Eukaryota</taxon>
        <taxon>Fungi</taxon>
        <taxon>Dikarya</taxon>
        <taxon>Basidiomycota</taxon>
        <taxon>Ustilaginomycotina</taxon>
        <taxon>Ustilaginomycetes</taxon>
        <taxon>Ustilaginales</taxon>
        <taxon>Ustilaginaceae</taxon>
        <taxon>Moesziomyces</taxon>
    </lineage>
</organism>
<feature type="region of interest" description="Disordered" evidence="2">
    <location>
        <begin position="1343"/>
        <end position="1366"/>
    </location>
</feature>
<dbReference type="InterPro" id="IPR039779">
    <property type="entry name" value="RFX-like"/>
</dbReference>
<feature type="compositionally biased region" description="Basic residues" evidence="2">
    <location>
        <begin position="275"/>
        <end position="287"/>
    </location>
</feature>
<dbReference type="Proteomes" id="UP000053758">
    <property type="component" value="Unassembled WGS sequence"/>
</dbReference>
<sequence>MPPRPCLAVLCCASPSSPLKLVNLGPILLAPGIRILLSIHAVPCSPLSAASERSSSDRVAPTAIPISLCTPAALRVLCAGVVAASSGRAWSSVVLAWLPLRLLFMVLLFILSRYTSLLLFSPPPPTAAATLRSIFLFPIYPTTLLPDSTLIRPDPFLHSPPTPLVASSLPPRCPLVARSLPARCPHLDRHLSSTPPSSPPPASPSASTSHPSRRAVCVALGLVPCEIQVPLRPEQHLSASQLAKTSSCIPLGAYTAVPSLVHRAKSPVTTSSCARARRGRCSRHPPVAHRTTSSRTAPPTTLPRAGTIAPSPLQPTFLHLAQQSPIGPTSPFAQEGKLISSASSRPAPMKRRGTDEDAEVARLAEMNQAALYARLPNLAPSMLLPQLPLFRRICGCLFNAQHQLPPLFVLFPLLSDAHLPTPHTRAAQPAGDVLLRGESELSAFPARQPLRPPLLVGPPHTALVAVLPFRDDQACSLLHSRNTAPPSLVANRIASFVIARLGASQQSSTRFLTELQLCSSFDRTRSPVAHLSPVPAILRSSLKVHTTSPAGGSASVIRPLRGPLPFGEAIASPVMPATFARSELPLIIPRKTMHKPVPLDESSAASLQLAPVVAHLAPVSNPGLHHRQHIASQLRRRRVAAFPLLSPLLAQLADRIGRRYHVDTVSAFDTACDAIQMSAHPRHRESAIRNALPERLKLHVAGLCGNAASSDALSLLSCALAAAFLELFASLTGQWGALKVGPATRPNPRREPRISHARLYSLTSLSIDDVGLSHLSTVHGPRAASYSYSSSAPVLMSCVVRLASHDHIDLVARNMFDMDYAHRATTPRIDRLPSGAQPTSFNMSVPYYTNTASASSSPYRPGTADGSWEQAKQPGVGEVRPDLYAQLPPSTTSSSQLRPEPLQTAAQPSMLGSQMGVYLGPNVVTPRQSAFPRDQVDASTQFASAGSMDAFGHGAPGAMSTDTPRATHFGVSSALDASKMGMATPSHPFDTASGSTWSTMQPQAEMPYRGYAYPVQTSAGSWSAPGGMSMSQNAIYDTSSSSANTSPNRSQAYYDMSGEHHFDHGGYASHMGAAPAYPMYAASSSKFGSASAYAAAAAQPEYQPEEIDSMLGQVSTLYKTANTKKMAEFYRDKWARMWLTCNYTLKPSIQISIPRTILHESYRRACDAFGLEPLQAASFGKVLRSQFPDVAQRRLGGRGKTRFHYCGFGTSNEREAIKVKSLLEDEKAGKLQLSAGLSAEYASEARAKARSEGQDSETSYRSQRSAEASPGEGHTNAGRALKHEHSPHASSDGSALGTTGMGTDNRLIASAFATLNSAILTPPGTSSGAGYAGQDALRFSTQAQPLSQGQAEAAASSSTTGFMPRRHTVSHSYSGFSDLGFAPSAHASSEAGDAAGLPSSEVSSFGVGAVSGIAEPAQSGSLLNSPASSLHGYQYIQDPRHMPSSMPFRRSCQDLPDWPTVGGEAGAGSAYGTSTPAAASGGASAGNASLPAESRKAWREYESLCQALLYSIYLGPDPVSFEQRTTLFWTSLSAATREALHADAMLQGMVLRADGIIFRQLLNKLDGMIGDDVADERMPALRSLARMLAERMAELVRDALPEACATTKVQASQRMGESLERVIKIFEAVRTFREESMLDVGGDCDADAAHAWWAGNAGAGSSGGPRGLGLAGVVRGNRSRSGTQSSLGSMAGPLANLQLRRRDTSVGSSLSDSQHAWTGSEQRASSSASESEVSSTQSADLGAMPNSLYAPLARKPTSAGGLRARVASHPAPESSSNTTMALASSLAAAMPASSPQHFATPSAPNSRPTTASTSAPPPPLDWRDHPMS</sequence>
<accession>A0A081CMA0</accession>
<feature type="region of interest" description="Disordered" evidence="2">
    <location>
        <begin position="1670"/>
        <end position="1746"/>
    </location>
</feature>
<dbReference type="GO" id="GO:0000981">
    <property type="term" value="F:DNA-binding transcription factor activity, RNA polymerase II-specific"/>
    <property type="evidence" value="ECO:0007669"/>
    <property type="project" value="TreeGrafter"/>
</dbReference>
<feature type="region of interest" description="Disordered" evidence="2">
    <location>
        <begin position="1246"/>
        <end position="1299"/>
    </location>
</feature>
<dbReference type="PANTHER" id="PTHR12619:SF5">
    <property type="entry name" value="TRANSCRIPTION FACTOR RFX4"/>
    <property type="match status" value="1"/>
</dbReference>
<dbReference type="PANTHER" id="PTHR12619">
    <property type="entry name" value="RFX TRANSCRIPTION FACTOR FAMILY"/>
    <property type="match status" value="1"/>
</dbReference>
<name>A0A081CMA0_PSEA2</name>
<feature type="compositionally biased region" description="Low complexity" evidence="2">
    <location>
        <begin position="1347"/>
        <end position="1361"/>
    </location>
</feature>
<feature type="region of interest" description="Disordered" evidence="2">
    <location>
        <begin position="268"/>
        <end position="308"/>
    </location>
</feature>
<dbReference type="Pfam" id="PF02257">
    <property type="entry name" value="RFX_DNA_binding"/>
    <property type="match status" value="1"/>
</dbReference>
<feature type="region of interest" description="Disordered" evidence="2">
    <location>
        <begin position="188"/>
        <end position="210"/>
    </location>
</feature>
<dbReference type="InterPro" id="IPR057321">
    <property type="entry name" value="RFX1-4/6/8-like_BCD"/>
</dbReference>
<dbReference type="HOGENOM" id="CLU_247675_0_0_1"/>
<dbReference type="SUPFAM" id="SSF46785">
    <property type="entry name" value="Winged helix' DNA-binding domain"/>
    <property type="match status" value="1"/>
</dbReference>
<feature type="compositionally biased region" description="Polar residues" evidence="2">
    <location>
        <begin position="1679"/>
        <end position="1688"/>
    </location>
</feature>
<protein>
    <recommendedName>
        <fullName evidence="3">RFX-type winged-helix domain-containing protein</fullName>
    </recommendedName>
</protein>
<keyword evidence="1" id="KW-0238">DNA-binding</keyword>
<evidence type="ECO:0000256" key="2">
    <source>
        <dbReference type="SAM" id="MobiDB-lite"/>
    </source>
</evidence>
<dbReference type="InterPro" id="IPR036388">
    <property type="entry name" value="WH-like_DNA-bd_sf"/>
</dbReference>
<feature type="compositionally biased region" description="Low complexity" evidence="2">
    <location>
        <begin position="290"/>
        <end position="307"/>
    </location>
</feature>
<evidence type="ECO:0000313" key="4">
    <source>
        <dbReference type="EMBL" id="GAK67796.1"/>
    </source>
</evidence>
<feature type="compositionally biased region" description="Low complexity" evidence="2">
    <location>
        <begin position="1774"/>
        <end position="1814"/>
    </location>
</feature>
<evidence type="ECO:0000313" key="5">
    <source>
        <dbReference type="Proteomes" id="UP000053758"/>
    </source>
</evidence>
<dbReference type="PROSITE" id="PS51526">
    <property type="entry name" value="RFX_DBD"/>
    <property type="match status" value="1"/>
</dbReference>
<dbReference type="EMBL" id="DF830088">
    <property type="protein sequence ID" value="GAK67796.1"/>
    <property type="molecule type" value="Genomic_DNA"/>
</dbReference>
<dbReference type="GO" id="GO:0000978">
    <property type="term" value="F:RNA polymerase II cis-regulatory region sequence-specific DNA binding"/>
    <property type="evidence" value="ECO:0007669"/>
    <property type="project" value="TreeGrafter"/>
</dbReference>
<feature type="region of interest" description="Disordered" evidence="2">
    <location>
        <begin position="852"/>
        <end position="873"/>
    </location>
</feature>